<dbReference type="Proteomes" id="UP000078200">
    <property type="component" value="Unassembled WGS sequence"/>
</dbReference>
<dbReference type="AlphaFoldDB" id="A0A1A9V1D4"/>
<dbReference type="VEuPathDB" id="VectorBase:GAUT022690"/>
<protein>
    <submittedName>
        <fullName evidence="1">Uncharacterized protein</fullName>
    </submittedName>
</protein>
<reference evidence="1" key="1">
    <citation type="submission" date="2020-05" db="UniProtKB">
        <authorList>
            <consortium name="EnsemblMetazoa"/>
        </authorList>
    </citation>
    <scope>IDENTIFICATION</scope>
    <source>
        <strain evidence="1">TTRI</strain>
    </source>
</reference>
<accession>A0A1A9V1D4</accession>
<name>A0A1A9V1D4_GLOAU</name>
<evidence type="ECO:0000313" key="1">
    <source>
        <dbReference type="EnsemblMetazoa" id="GAUT022690-PA"/>
    </source>
</evidence>
<evidence type="ECO:0000313" key="2">
    <source>
        <dbReference type="Proteomes" id="UP000078200"/>
    </source>
</evidence>
<dbReference type="EnsemblMetazoa" id="GAUT022690-RA">
    <property type="protein sequence ID" value="GAUT022690-PA"/>
    <property type="gene ID" value="GAUT022690"/>
</dbReference>
<keyword evidence="2" id="KW-1185">Reference proteome</keyword>
<organism evidence="1 2">
    <name type="scientific">Glossina austeni</name>
    <name type="common">Savannah tsetse fly</name>
    <dbReference type="NCBI Taxonomy" id="7395"/>
    <lineage>
        <taxon>Eukaryota</taxon>
        <taxon>Metazoa</taxon>
        <taxon>Ecdysozoa</taxon>
        <taxon>Arthropoda</taxon>
        <taxon>Hexapoda</taxon>
        <taxon>Insecta</taxon>
        <taxon>Pterygota</taxon>
        <taxon>Neoptera</taxon>
        <taxon>Endopterygota</taxon>
        <taxon>Diptera</taxon>
        <taxon>Brachycera</taxon>
        <taxon>Muscomorpha</taxon>
        <taxon>Hippoboscoidea</taxon>
        <taxon>Glossinidae</taxon>
        <taxon>Glossina</taxon>
    </lineage>
</organism>
<proteinExistence type="predicted"/>
<sequence>MLSADAKLSILVSFKSAEPAPGAAEAIINHTTIPTLSISITAGRNLIPNKVIAPKTCAKEATTLTTTSRAAHTENNSIETNIKAAKMQQHNIKAKEDRKYCSQKIKGIPINIEHYLARDNTDVAQDVISSLWAICPHTNVVCIDAAVISSTSAIFMRSLMACNGVTLCNSSGTSMGVPDGRFLAIFTVIFSTALVRTSANSSSQLPPSERGQLLAPTTLGTSAICR</sequence>